<organism evidence="2 3">
    <name type="scientific">Camelina sativa</name>
    <name type="common">False flax</name>
    <name type="synonym">Myagrum sativum</name>
    <dbReference type="NCBI Taxonomy" id="90675"/>
    <lineage>
        <taxon>Eukaryota</taxon>
        <taxon>Viridiplantae</taxon>
        <taxon>Streptophyta</taxon>
        <taxon>Embryophyta</taxon>
        <taxon>Tracheophyta</taxon>
        <taxon>Spermatophyta</taxon>
        <taxon>Magnoliopsida</taxon>
        <taxon>eudicotyledons</taxon>
        <taxon>Gunneridae</taxon>
        <taxon>Pentapetalae</taxon>
        <taxon>rosids</taxon>
        <taxon>malvids</taxon>
        <taxon>Brassicales</taxon>
        <taxon>Brassicaceae</taxon>
        <taxon>Camelineae</taxon>
        <taxon>Camelina</taxon>
    </lineage>
</organism>
<dbReference type="RefSeq" id="XP_019085574.1">
    <property type="nucleotide sequence ID" value="XM_019230029.1"/>
</dbReference>
<gene>
    <name evidence="3" type="primary">LOC109126467</name>
</gene>
<reference evidence="3" key="2">
    <citation type="submission" date="2025-08" db="UniProtKB">
        <authorList>
            <consortium name="RefSeq"/>
        </authorList>
    </citation>
    <scope>IDENTIFICATION</scope>
    <source>
        <tissue evidence="3">Leaf</tissue>
    </source>
</reference>
<dbReference type="PANTHER" id="PTHR11439:SF470">
    <property type="entry name" value="CYSTEINE-RICH RLK (RECEPTOR-LIKE PROTEIN KINASE) 8"/>
    <property type="match status" value="1"/>
</dbReference>
<dbReference type="PANTHER" id="PTHR11439">
    <property type="entry name" value="GAG-POL-RELATED RETROTRANSPOSON"/>
    <property type="match status" value="1"/>
</dbReference>
<name>A0ABM1QFN6_CAMSA</name>
<evidence type="ECO:0000313" key="2">
    <source>
        <dbReference type="Proteomes" id="UP000694864"/>
    </source>
</evidence>
<dbReference type="Pfam" id="PF07727">
    <property type="entry name" value="RVT_2"/>
    <property type="match status" value="1"/>
</dbReference>
<protein>
    <submittedName>
        <fullName evidence="3">Uncharacterized protein LOC109126467</fullName>
    </submittedName>
</protein>
<accession>A0ABM1QFN6</accession>
<evidence type="ECO:0000313" key="3">
    <source>
        <dbReference type="RefSeq" id="XP_019085574.1"/>
    </source>
</evidence>
<dbReference type="InterPro" id="IPR043502">
    <property type="entry name" value="DNA/RNA_pol_sf"/>
</dbReference>
<evidence type="ECO:0000259" key="1">
    <source>
        <dbReference type="Pfam" id="PF07727"/>
    </source>
</evidence>
<keyword evidence="2" id="KW-1185">Reference proteome</keyword>
<dbReference type="Proteomes" id="UP000694864">
    <property type="component" value="Chromosome 2"/>
</dbReference>
<reference evidence="2" key="1">
    <citation type="journal article" date="2014" name="Nat. Commun.">
        <title>The emerging biofuel crop Camelina sativa retains a highly undifferentiated hexaploid genome structure.</title>
        <authorList>
            <person name="Kagale S."/>
            <person name="Koh C."/>
            <person name="Nixon J."/>
            <person name="Bollina V."/>
            <person name="Clarke W.E."/>
            <person name="Tuteja R."/>
            <person name="Spillane C."/>
            <person name="Robinson S.J."/>
            <person name="Links M.G."/>
            <person name="Clarke C."/>
            <person name="Higgins E.E."/>
            <person name="Huebert T."/>
            <person name="Sharpe A.G."/>
            <person name="Parkin I.A."/>
        </authorList>
    </citation>
    <scope>NUCLEOTIDE SEQUENCE [LARGE SCALE GENOMIC DNA]</scope>
    <source>
        <strain evidence="2">cv. DH55</strain>
    </source>
</reference>
<sequence length="196" mass="22205">MDVHNAFLHGDLREEFYMKLPPGFSAAHPNKSLSDYSLFTLVRGAVRINILIYVDDFIISGSSPKATQDFKDYLASCFHMKDLGPLKYFLGIGVARNSKGIYICQRKYALDIISETDLAFYVHMLARFMQQPRTNHWEAALRLVRYLKSDPGQGVLRRSTGDFQITGWCDSDYATCSLTRRSVTGYIVQLGDSPIS</sequence>
<feature type="domain" description="Reverse transcriptase Ty1/copia-type" evidence="1">
    <location>
        <begin position="35"/>
        <end position="118"/>
    </location>
</feature>
<proteinExistence type="predicted"/>
<dbReference type="GeneID" id="109126467"/>
<dbReference type="SUPFAM" id="SSF56672">
    <property type="entry name" value="DNA/RNA polymerases"/>
    <property type="match status" value="1"/>
</dbReference>
<dbReference type="InterPro" id="IPR013103">
    <property type="entry name" value="RVT_2"/>
</dbReference>